<name>A0A1L7LR25_LIPBO</name>
<dbReference type="AlphaFoldDB" id="A0A1L7LR25"/>
<keyword evidence="1" id="KW-0732">Signal</keyword>
<evidence type="ECO:0000313" key="2">
    <source>
        <dbReference type="EMBL" id="BAW03243.1"/>
    </source>
</evidence>
<accession>A0A1L7LR25</accession>
<proteinExistence type="evidence at transcript level"/>
<feature type="signal peptide" evidence="1">
    <location>
        <begin position="1"/>
        <end position="22"/>
    </location>
</feature>
<protein>
    <submittedName>
        <fullName evidence="2">Allergen protein</fullName>
    </submittedName>
</protein>
<sequence length="254" mass="26695">MAAFKFILLAFLAFSVSQTTEANVVAQPRAFDIIDIVKKVIQIVEIVVEAVNGAVEPIDKILQELIALLPADVAKTVTAVVDALRQAIADENVRIDHIIEVLNKALDDLLAIDPCYQPQADAIKAVLDTALSGIDKVLHGSIDAHKADIDNVIAGFSQDLEDLRNLYDTQLPAAVVCLTPGNADSCTCLDGVKETVVNGVVSLAANFVLHLTAASDVLKVVVPEVIDGATPVVNDGLAAAGPLIDNVCACVQGM</sequence>
<reference evidence="2" key="1">
    <citation type="journal article" date="2016" name="Allergy">
        <title>Lip b 1 is a novel allergenic protein isolated from the booklouse, Liposcelis bostrychophila.</title>
        <authorList>
            <person name="Ishibashi O."/>
            <person name="Sakuragi Y."/>
            <person name="Fukutomi Y."/>
            <person name="Kawakami Y."/>
            <person name="Kamata Y."/>
            <person name="Sakurai M."/>
            <person name="Nakayama S."/>
            <person name="Uchiyama H."/>
            <person name="Kobayashi H."/>
            <person name="Kojima H."/>
            <person name="Inui T."/>
        </authorList>
    </citation>
    <scope>NUCLEOTIDE SEQUENCE</scope>
</reference>
<feature type="chain" id="PRO_5012927974" evidence="1">
    <location>
        <begin position="23"/>
        <end position="254"/>
    </location>
</feature>
<dbReference type="EMBL" id="LC177784">
    <property type="protein sequence ID" value="BAW03243.1"/>
    <property type="molecule type" value="mRNA"/>
</dbReference>
<evidence type="ECO:0000256" key="1">
    <source>
        <dbReference type="SAM" id="SignalP"/>
    </source>
</evidence>
<organism evidence="2">
    <name type="scientific">Liposcelis bostrychophila</name>
    <name type="common">Booklouse</name>
    <dbReference type="NCBI Taxonomy" id="185214"/>
    <lineage>
        <taxon>Eukaryota</taxon>
        <taxon>Metazoa</taxon>
        <taxon>Ecdysozoa</taxon>
        <taxon>Arthropoda</taxon>
        <taxon>Hexapoda</taxon>
        <taxon>Insecta</taxon>
        <taxon>Pterygota</taxon>
        <taxon>Neoptera</taxon>
        <taxon>Paraneoptera</taxon>
        <taxon>Psocodea</taxon>
        <taxon>Troctomorpha</taxon>
        <taxon>Liposcelidetae</taxon>
        <taxon>Liposcelididae</taxon>
        <taxon>Liposcelis</taxon>
    </lineage>
</organism>